<keyword evidence="2" id="KW-1185">Reference proteome</keyword>
<proteinExistence type="predicted"/>
<protein>
    <submittedName>
        <fullName evidence="1">Uncharacterized protein</fullName>
    </submittedName>
</protein>
<comment type="caution">
    <text evidence="1">The sequence shown here is derived from an EMBL/GenBank/DDBJ whole genome shotgun (WGS) entry which is preliminary data.</text>
</comment>
<evidence type="ECO:0000313" key="2">
    <source>
        <dbReference type="Proteomes" id="UP001055072"/>
    </source>
</evidence>
<accession>A0ACB8U5D5</accession>
<evidence type="ECO:0000313" key="1">
    <source>
        <dbReference type="EMBL" id="KAI0089523.1"/>
    </source>
</evidence>
<dbReference type="EMBL" id="MU274910">
    <property type="protein sequence ID" value="KAI0089523.1"/>
    <property type="molecule type" value="Genomic_DNA"/>
</dbReference>
<dbReference type="Proteomes" id="UP001055072">
    <property type="component" value="Unassembled WGS sequence"/>
</dbReference>
<name>A0ACB8U5D5_9APHY</name>
<organism evidence="1 2">
    <name type="scientific">Irpex rosettiformis</name>
    <dbReference type="NCBI Taxonomy" id="378272"/>
    <lineage>
        <taxon>Eukaryota</taxon>
        <taxon>Fungi</taxon>
        <taxon>Dikarya</taxon>
        <taxon>Basidiomycota</taxon>
        <taxon>Agaricomycotina</taxon>
        <taxon>Agaricomycetes</taxon>
        <taxon>Polyporales</taxon>
        <taxon>Irpicaceae</taxon>
        <taxon>Irpex</taxon>
    </lineage>
</organism>
<sequence length="144" mass="16640">MYRPDPAVVAKLAKGNFSFKVDGKSLSLSSDMSPASSKTVLRDDELPYEDFHHAQSLLIETMEECPKYSRELINGLADMFHALDRHGIRKQEFGDLAVQRYATIVRMEWHSKLKDRTIFDIAKIGDFRLRSIHRRIVDEESSIR</sequence>
<gene>
    <name evidence="1" type="ORF">BDY19DRAFT_108616</name>
</gene>
<reference evidence="1" key="1">
    <citation type="journal article" date="2021" name="Environ. Microbiol.">
        <title>Gene family expansions and transcriptome signatures uncover fungal adaptations to wood decay.</title>
        <authorList>
            <person name="Hage H."/>
            <person name="Miyauchi S."/>
            <person name="Viragh M."/>
            <person name="Drula E."/>
            <person name="Min B."/>
            <person name="Chaduli D."/>
            <person name="Navarro D."/>
            <person name="Favel A."/>
            <person name="Norest M."/>
            <person name="Lesage-Meessen L."/>
            <person name="Balint B."/>
            <person name="Merenyi Z."/>
            <person name="de Eugenio L."/>
            <person name="Morin E."/>
            <person name="Martinez A.T."/>
            <person name="Baldrian P."/>
            <person name="Stursova M."/>
            <person name="Martinez M.J."/>
            <person name="Novotny C."/>
            <person name="Magnuson J.K."/>
            <person name="Spatafora J.W."/>
            <person name="Maurice S."/>
            <person name="Pangilinan J."/>
            <person name="Andreopoulos W."/>
            <person name="LaButti K."/>
            <person name="Hundley H."/>
            <person name="Na H."/>
            <person name="Kuo A."/>
            <person name="Barry K."/>
            <person name="Lipzen A."/>
            <person name="Henrissat B."/>
            <person name="Riley R."/>
            <person name="Ahrendt S."/>
            <person name="Nagy L.G."/>
            <person name="Grigoriev I.V."/>
            <person name="Martin F."/>
            <person name="Rosso M.N."/>
        </authorList>
    </citation>
    <scope>NUCLEOTIDE SEQUENCE</scope>
    <source>
        <strain evidence="1">CBS 384.51</strain>
    </source>
</reference>